<dbReference type="InterPro" id="IPR051373">
    <property type="entry name" value="Lin-28_RNA-binding"/>
</dbReference>
<dbReference type="GO" id="GO:0005634">
    <property type="term" value="C:nucleus"/>
    <property type="evidence" value="ECO:0007669"/>
    <property type="project" value="TreeGrafter"/>
</dbReference>
<reference evidence="2 3" key="1">
    <citation type="submission" date="2016-02" db="EMBL/GenBank/DDBJ databases">
        <title>Band-tailed pigeon sequencing and assembly.</title>
        <authorList>
            <person name="Soares A.E."/>
            <person name="Novak B.J."/>
            <person name="Rice E.S."/>
            <person name="O'Connell B."/>
            <person name="Chang D."/>
            <person name="Weber S."/>
            <person name="Shapiro B."/>
        </authorList>
    </citation>
    <scope>NUCLEOTIDE SEQUENCE [LARGE SCALE GENOMIC DNA]</scope>
    <source>
        <strain evidence="2">BTP2013</strain>
        <tissue evidence="2">Blood</tissue>
    </source>
</reference>
<evidence type="ECO:0000259" key="1">
    <source>
        <dbReference type="PROSITE" id="PS51857"/>
    </source>
</evidence>
<dbReference type="InterPro" id="IPR002059">
    <property type="entry name" value="CSP_DNA-bd"/>
</dbReference>
<comment type="caution">
    <text evidence="2">The sequence shown here is derived from an EMBL/GenBank/DDBJ whole genome shotgun (WGS) entry which is preliminary data.</text>
</comment>
<dbReference type="EMBL" id="LSYS01004425">
    <property type="protein sequence ID" value="OPJ79569.1"/>
    <property type="molecule type" value="Genomic_DNA"/>
</dbReference>
<protein>
    <recommendedName>
        <fullName evidence="1">CSD domain-containing protein</fullName>
    </recommendedName>
</protein>
<dbReference type="AlphaFoldDB" id="A0A1V4K527"/>
<dbReference type="OrthoDB" id="422005at2759"/>
<dbReference type="PANTHER" id="PTHR46109:SF2">
    <property type="entry name" value="PROTEIN LIN-28 HOMOLOG A"/>
    <property type="match status" value="1"/>
</dbReference>
<dbReference type="Proteomes" id="UP000190648">
    <property type="component" value="Unassembled WGS sequence"/>
</dbReference>
<feature type="domain" description="CSD" evidence="1">
    <location>
        <begin position="1"/>
        <end position="54"/>
    </location>
</feature>
<name>A0A1V4K527_PATFA</name>
<dbReference type="STRING" id="372326.A0A1V4K527"/>
<keyword evidence="3" id="KW-1185">Reference proteome</keyword>
<dbReference type="PROSITE" id="PS51857">
    <property type="entry name" value="CSD_2"/>
    <property type="match status" value="1"/>
</dbReference>
<dbReference type="Pfam" id="PF00313">
    <property type="entry name" value="CSD"/>
    <property type="match status" value="1"/>
</dbReference>
<gene>
    <name evidence="2" type="ORF">AV530_003560</name>
</gene>
<organism evidence="2 3">
    <name type="scientific">Patagioenas fasciata monilis</name>
    <dbReference type="NCBI Taxonomy" id="372326"/>
    <lineage>
        <taxon>Eukaryota</taxon>
        <taxon>Metazoa</taxon>
        <taxon>Chordata</taxon>
        <taxon>Craniata</taxon>
        <taxon>Vertebrata</taxon>
        <taxon>Euteleostomi</taxon>
        <taxon>Archelosauria</taxon>
        <taxon>Archosauria</taxon>
        <taxon>Dinosauria</taxon>
        <taxon>Saurischia</taxon>
        <taxon>Theropoda</taxon>
        <taxon>Coelurosauria</taxon>
        <taxon>Aves</taxon>
        <taxon>Neognathae</taxon>
        <taxon>Neoaves</taxon>
        <taxon>Columbimorphae</taxon>
        <taxon>Columbiformes</taxon>
        <taxon>Columbidae</taxon>
        <taxon>Patagioenas</taxon>
    </lineage>
</organism>
<accession>A0A1V4K527</accession>
<sequence>MITTGGVTLDSPIEVFVHWSKLHMKGFCNLKDGEAVEFTFKESPKGLESTWVTGLMSAYSIGNRKPERKDKCNN</sequence>
<dbReference type="Gene3D" id="2.40.50.140">
    <property type="entry name" value="Nucleic acid-binding proteins"/>
    <property type="match status" value="1"/>
</dbReference>
<evidence type="ECO:0000313" key="3">
    <source>
        <dbReference type="Proteomes" id="UP000190648"/>
    </source>
</evidence>
<dbReference type="PANTHER" id="PTHR46109">
    <property type="entry name" value="PROTEIN LIN-28"/>
    <property type="match status" value="1"/>
</dbReference>
<proteinExistence type="predicted"/>
<dbReference type="InterPro" id="IPR012340">
    <property type="entry name" value="NA-bd_OB-fold"/>
</dbReference>
<evidence type="ECO:0000313" key="2">
    <source>
        <dbReference type="EMBL" id="OPJ79569.1"/>
    </source>
</evidence>
<dbReference type="GO" id="GO:0003729">
    <property type="term" value="F:mRNA binding"/>
    <property type="evidence" value="ECO:0007669"/>
    <property type="project" value="TreeGrafter"/>
</dbReference>
<dbReference type="SUPFAM" id="SSF50249">
    <property type="entry name" value="Nucleic acid-binding proteins"/>
    <property type="match status" value="1"/>
</dbReference>
<dbReference type="GO" id="GO:0005737">
    <property type="term" value="C:cytoplasm"/>
    <property type="evidence" value="ECO:0007669"/>
    <property type="project" value="TreeGrafter"/>
</dbReference>
<dbReference type="GO" id="GO:0031054">
    <property type="term" value="P:pre-miRNA processing"/>
    <property type="evidence" value="ECO:0007669"/>
    <property type="project" value="TreeGrafter"/>
</dbReference>